<keyword evidence="6" id="KW-0653">Protein transport</keyword>
<keyword evidence="5 6" id="KW-0472">Membrane</keyword>
<evidence type="ECO:0000256" key="5">
    <source>
        <dbReference type="ARBA" id="ARBA00023136"/>
    </source>
</evidence>
<protein>
    <recommendedName>
        <fullName evidence="6">GPI inositol-deacylase</fullName>
        <ecNumber evidence="6">3.1.-.-</ecNumber>
    </recommendedName>
</protein>
<comment type="subcellular location">
    <subcellularLocation>
        <location evidence="6">Endoplasmic reticulum membrane</location>
    </subcellularLocation>
    <subcellularLocation>
        <location evidence="2">Membrane</location>
    </subcellularLocation>
    <subcellularLocation>
        <location evidence="1">Mitochondrion</location>
    </subcellularLocation>
</comment>
<dbReference type="GO" id="GO:0016788">
    <property type="term" value="F:hydrolase activity, acting on ester bonds"/>
    <property type="evidence" value="ECO:0007669"/>
    <property type="project" value="InterPro"/>
</dbReference>
<dbReference type="EMBL" id="LRBP01000025">
    <property type="protein sequence ID" value="OII71998.1"/>
    <property type="molecule type" value="Genomic_DNA"/>
</dbReference>
<keyword evidence="9" id="KW-1185">Reference proteome</keyword>
<dbReference type="InterPro" id="IPR029058">
    <property type="entry name" value="AB_hydrolase_fold"/>
</dbReference>
<dbReference type="EC" id="3.1.-.-" evidence="6"/>
<dbReference type="AlphaFoldDB" id="A0A1J4MCQ3"/>
<sequence>MQFFNGEINKICGINIIQKIFLPENKRKTIVKDENVTSLDFKNNTGLVKILENKRNSNSLYQYKYKFNRSILNNDKDTNRATFYKIKTLDNFHFFEKCIDFQNIELAKYIWKAIGMNPKGKINTQEFLNILVQENERRNYLEKMEYIEKALQIKNRFKFILNKIFGNFIKNSNFNINIQEDKILDYFDLIIIECPTIRYFENILFNDIKSSSFEDLTKFLFVKMTEILNFHDNELSNVFCKVVKVALISENMFKLWSKEFIRLKSSNFIENFQFKNGKKVESLQKNLLYLILIYGYLLANKLENNEFKDQEISTLLNQFTELLENAKNTVFFNQIKFLIELIILHLSDESIQSHKLKLHILKLYNKIIEYNPNNLIKTLIISNIIKRIDDYIIQNKENILYEEFISAINKYFFQENQINGNKLLKNDLERLTNKLDITNLELLLKKYLIKSNMINNTIELILDKIQNQILSNIDTWKENHFDFNHININLLNQVIQLQKDKNLSINYLQKYIMLHFTKTLRILEEKKVINDEKKLFRSNFEPSKVNTLKFISMINSKFDQYCEYEREESNFIKIVNSYSLPKITQSILMDNLSKNSCDWVLINEGIQFLNKYLLSAFNSNLLENINEISEFSKLIMNEIKKRFINDESNQIELKFSIPKSNIYFEILRLIHNASYISNPKVKENTNIHSIQLLNQGIIPFSLNFKEENPDFLLNKISDYFNNKNNVKTLVNSSHRKNINLIFIHGFLGSAYKSWNIDISKESKTPTILDNNFQSNNIPEYKEYNLNFKLNSDRNSNIISKLEKHNYLIWPRILLTENKNIKMFAIDYSHQIFNQNQSVTLKSISEEIYKKLLKANILPKDIKNHSEKNNIIICHSMGGILLKLIIANHPETVKSIKGIIFFGTPHFGTNLHSNIIKFFKKKVPSYLIELSSKFNIEKLRKLNLKFQKLIYSIPKQERPLIYSFSEYLPCKIPFLFNISKIIVPHFNSNPFIGNFFILKTDHSFINKLTIYKNDIRYLLIQNLIDL</sequence>
<dbReference type="InterPro" id="IPR052374">
    <property type="entry name" value="SERAC1"/>
</dbReference>
<comment type="similarity">
    <text evidence="6">Belongs to the GPI inositol-deacylase family.</text>
</comment>
<dbReference type="Proteomes" id="UP000186176">
    <property type="component" value="Unassembled WGS sequence"/>
</dbReference>
<feature type="domain" description="GPI inositol-deacylase PGAP1-like alpha/beta" evidence="7">
    <location>
        <begin position="788"/>
        <end position="920"/>
    </location>
</feature>
<reference evidence="8 9" key="1">
    <citation type="submission" date="2016-10" db="EMBL/GenBank/DDBJ databases">
        <title>Reductive evolution of mitochondrial metabolism and differential evolution of invasion-related proteins in Cryptosporidium.</title>
        <authorList>
            <person name="Liu S."/>
            <person name="Roellig D.M."/>
            <person name="Guo Y."/>
            <person name="Li N."/>
            <person name="Frace M.A."/>
            <person name="Tang K."/>
            <person name="Zhang L."/>
            <person name="Feng Y."/>
            <person name="Xiao L."/>
        </authorList>
    </citation>
    <scope>NUCLEOTIDE SEQUENCE [LARGE SCALE GENOMIC DNA]</scope>
    <source>
        <strain evidence="8">39726</strain>
    </source>
</reference>
<evidence type="ECO:0000256" key="1">
    <source>
        <dbReference type="ARBA" id="ARBA00004173"/>
    </source>
</evidence>
<evidence type="ECO:0000259" key="7">
    <source>
        <dbReference type="Pfam" id="PF07819"/>
    </source>
</evidence>
<dbReference type="VEuPathDB" id="CryptoDB:cubi_01331"/>
<evidence type="ECO:0000313" key="9">
    <source>
        <dbReference type="Proteomes" id="UP000186176"/>
    </source>
</evidence>
<evidence type="ECO:0000256" key="4">
    <source>
        <dbReference type="ARBA" id="ARBA00023128"/>
    </source>
</evidence>
<organism evidence="8 9">
    <name type="scientific">Cryptosporidium ubiquitum</name>
    <dbReference type="NCBI Taxonomy" id="857276"/>
    <lineage>
        <taxon>Eukaryota</taxon>
        <taxon>Sar</taxon>
        <taxon>Alveolata</taxon>
        <taxon>Apicomplexa</taxon>
        <taxon>Conoidasida</taxon>
        <taxon>Coccidia</taxon>
        <taxon>Eucoccidiorida</taxon>
        <taxon>Eimeriorina</taxon>
        <taxon>Cryptosporidiidae</taxon>
        <taxon>Cryptosporidium</taxon>
    </lineage>
</organism>
<keyword evidence="6" id="KW-0378">Hydrolase</keyword>
<gene>
    <name evidence="8" type="ORF">cubi_01331</name>
</gene>
<evidence type="ECO:0000256" key="3">
    <source>
        <dbReference type="ARBA" id="ARBA00022824"/>
    </source>
</evidence>
<dbReference type="RefSeq" id="XP_028873570.1">
    <property type="nucleotide sequence ID" value="XM_029018343.1"/>
</dbReference>
<dbReference type="OrthoDB" id="5086500at2759"/>
<dbReference type="PANTHER" id="PTHR48182">
    <property type="entry name" value="PROTEIN SERAC1"/>
    <property type="match status" value="1"/>
</dbReference>
<dbReference type="GO" id="GO:0005789">
    <property type="term" value="C:endoplasmic reticulum membrane"/>
    <property type="evidence" value="ECO:0007669"/>
    <property type="project" value="UniProtKB-SubCell"/>
</dbReference>
<proteinExistence type="inferred from homology"/>
<accession>A0A1J4MCQ3</accession>
<keyword evidence="4" id="KW-0496">Mitochondrion</keyword>
<dbReference type="InterPro" id="IPR012908">
    <property type="entry name" value="PGAP1-ab_dom-like"/>
</dbReference>
<dbReference type="Pfam" id="PF07819">
    <property type="entry name" value="PGAP1"/>
    <property type="match status" value="1"/>
</dbReference>
<keyword evidence="3 6" id="KW-0256">Endoplasmic reticulum</keyword>
<keyword evidence="6" id="KW-0813">Transport</keyword>
<evidence type="ECO:0000256" key="6">
    <source>
        <dbReference type="RuleBase" id="RU365011"/>
    </source>
</evidence>
<dbReference type="PANTHER" id="PTHR48182:SF2">
    <property type="entry name" value="PROTEIN SERAC1"/>
    <property type="match status" value="1"/>
</dbReference>
<name>A0A1J4MCQ3_9CRYT</name>
<evidence type="ECO:0000256" key="2">
    <source>
        <dbReference type="ARBA" id="ARBA00004370"/>
    </source>
</evidence>
<dbReference type="SUPFAM" id="SSF53474">
    <property type="entry name" value="alpha/beta-Hydrolases"/>
    <property type="match status" value="1"/>
</dbReference>
<dbReference type="GeneID" id="39978122"/>
<dbReference type="GO" id="GO:0015031">
    <property type="term" value="P:protein transport"/>
    <property type="evidence" value="ECO:0007669"/>
    <property type="project" value="UniProtKB-KW"/>
</dbReference>
<dbReference type="Gene3D" id="3.40.50.1820">
    <property type="entry name" value="alpha/beta hydrolase"/>
    <property type="match status" value="1"/>
</dbReference>
<comment type="function">
    <text evidence="6">Involved in inositol deacylation of GPI-anchored proteins which plays important roles in the quality control and ER-associated degradation of GPI-anchored proteins.</text>
</comment>
<evidence type="ECO:0000313" key="8">
    <source>
        <dbReference type="EMBL" id="OII71998.1"/>
    </source>
</evidence>
<comment type="caution">
    <text evidence="8">The sequence shown here is derived from an EMBL/GenBank/DDBJ whole genome shotgun (WGS) entry which is preliminary data.</text>
</comment>
<dbReference type="GO" id="GO:0005739">
    <property type="term" value="C:mitochondrion"/>
    <property type="evidence" value="ECO:0007669"/>
    <property type="project" value="UniProtKB-SubCell"/>
</dbReference>